<reference evidence="1" key="1">
    <citation type="journal article" date="2020" name="Stud. Mycol.">
        <title>101 Dothideomycetes genomes: a test case for predicting lifestyles and emergence of pathogens.</title>
        <authorList>
            <person name="Haridas S."/>
            <person name="Albert R."/>
            <person name="Binder M."/>
            <person name="Bloem J."/>
            <person name="Labutti K."/>
            <person name="Salamov A."/>
            <person name="Andreopoulos B."/>
            <person name="Baker S."/>
            <person name="Barry K."/>
            <person name="Bills G."/>
            <person name="Bluhm B."/>
            <person name="Cannon C."/>
            <person name="Castanera R."/>
            <person name="Culley D."/>
            <person name="Daum C."/>
            <person name="Ezra D."/>
            <person name="Gonzalez J."/>
            <person name="Henrissat B."/>
            <person name="Kuo A."/>
            <person name="Liang C."/>
            <person name="Lipzen A."/>
            <person name="Lutzoni F."/>
            <person name="Magnuson J."/>
            <person name="Mondo S."/>
            <person name="Nolan M."/>
            <person name="Ohm R."/>
            <person name="Pangilinan J."/>
            <person name="Park H.-J."/>
            <person name="Ramirez L."/>
            <person name="Alfaro M."/>
            <person name="Sun H."/>
            <person name="Tritt A."/>
            <person name="Yoshinaga Y."/>
            <person name="Zwiers L.-H."/>
            <person name="Turgeon B."/>
            <person name="Goodwin S."/>
            <person name="Spatafora J."/>
            <person name="Crous P."/>
            <person name="Grigoriev I."/>
        </authorList>
    </citation>
    <scope>NUCLEOTIDE SEQUENCE</scope>
    <source>
        <strain evidence="1">CBS 122367</strain>
    </source>
</reference>
<dbReference type="EMBL" id="MU005582">
    <property type="protein sequence ID" value="KAF2683973.1"/>
    <property type="molecule type" value="Genomic_DNA"/>
</dbReference>
<organism evidence="1 2">
    <name type="scientific">Lentithecium fluviatile CBS 122367</name>
    <dbReference type="NCBI Taxonomy" id="1168545"/>
    <lineage>
        <taxon>Eukaryota</taxon>
        <taxon>Fungi</taxon>
        <taxon>Dikarya</taxon>
        <taxon>Ascomycota</taxon>
        <taxon>Pezizomycotina</taxon>
        <taxon>Dothideomycetes</taxon>
        <taxon>Pleosporomycetidae</taxon>
        <taxon>Pleosporales</taxon>
        <taxon>Massarineae</taxon>
        <taxon>Lentitheciaceae</taxon>
        <taxon>Lentithecium</taxon>
    </lineage>
</organism>
<dbReference type="AlphaFoldDB" id="A0A6G1J178"/>
<proteinExistence type="predicted"/>
<evidence type="ECO:0000313" key="1">
    <source>
        <dbReference type="EMBL" id="KAF2683973.1"/>
    </source>
</evidence>
<gene>
    <name evidence="1" type="ORF">K458DRAFT_418294</name>
</gene>
<keyword evidence="2" id="KW-1185">Reference proteome</keyword>
<name>A0A6G1J178_9PLEO</name>
<evidence type="ECO:0000313" key="2">
    <source>
        <dbReference type="Proteomes" id="UP000799291"/>
    </source>
</evidence>
<dbReference type="Proteomes" id="UP000799291">
    <property type="component" value="Unassembled WGS sequence"/>
</dbReference>
<accession>A0A6G1J178</accession>
<protein>
    <submittedName>
        <fullName evidence="1">Uncharacterized protein</fullName>
    </submittedName>
</protein>
<sequence>MDTLPLEILSMVMEQLWSDPTYSPSRGPRLTHPKAKSKDKLLTNLRSARLVCKAFCHAASSLFGEMYFQVIWVSLSHNSLSNLLALSGLPQFARHIHTLRIDAVKFDHGLHESGENMVMLAKALRNLETTLKSILLSLKCSRSSEDCLDETKVAGAVRNALLHSRVQPARLRVYTNRPEVFCLPNSQLHLAHAVNMQHLTCLKLDFLNATTVDPEIHQALSKGTIARFIDAIPQLQNLSIYFANDIWYRAPLNLLLGEGRIKSLKSIRLCGFNSRQNEMNDFMMRHKDTLQSLEIVDFKLRNGSWRDVFRVIHEQTNIETLQIRQVWDRDEVFLLSDSNHQVFARTELETVNWDSIATSRNDSNLDLEPMELGRTGTYVTFPEDLLYDEDDVEDDDLVNPLPYFAHELLHPGHHGSGGMYAGSDDGLSGSLTASVSSLETESVLGHGFEV</sequence>
<dbReference type="OrthoDB" id="5422579at2759"/>